<dbReference type="Gene3D" id="3.30.200.20">
    <property type="entry name" value="Phosphorylase Kinase, domain 1"/>
    <property type="match status" value="1"/>
</dbReference>
<dbReference type="SUPFAM" id="SSF56112">
    <property type="entry name" value="Protein kinase-like (PK-like)"/>
    <property type="match status" value="1"/>
</dbReference>
<comment type="catalytic activity">
    <reaction evidence="8">
        <text>L-seryl-[protein] + ATP = O-phospho-L-seryl-[protein] + ADP + H(+)</text>
        <dbReference type="Rhea" id="RHEA:17989"/>
        <dbReference type="Rhea" id="RHEA-COMP:9863"/>
        <dbReference type="Rhea" id="RHEA-COMP:11604"/>
        <dbReference type="ChEBI" id="CHEBI:15378"/>
        <dbReference type="ChEBI" id="CHEBI:29999"/>
        <dbReference type="ChEBI" id="CHEBI:30616"/>
        <dbReference type="ChEBI" id="CHEBI:83421"/>
        <dbReference type="ChEBI" id="CHEBI:456216"/>
        <dbReference type="EC" id="2.7.11.1"/>
    </reaction>
</comment>
<keyword evidence="2" id="KW-0723">Serine/threonine-protein kinase</keyword>
<comment type="caution">
    <text evidence="9">The sequence shown here is derived from an EMBL/GenBank/DDBJ whole genome shotgun (WGS) entry which is preliminary data.</text>
</comment>
<dbReference type="Proteomes" id="UP000315295">
    <property type="component" value="Unassembled WGS sequence"/>
</dbReference>
<dbReference type="GO" id="GO:0005524">
    <property type="term" value="F:ATP binding"/>
    <property type="evidence" value="ECO:0007669"/>
    <property type="project" value="UniProtKB-KW"/>
</dbReference>
<dbReference type="EMBL" id="VIEB01000164">
    <property type="protein sequence ID" value="TQE02909.1"/>
    <property type="molecule type" value="Genomic_DNA"/>
</dbReference>
<dbReference type="PANTHER" id="PTHR45637">
    <property type="entry name" value="FLIPPASE KINASE 1-RELATED"/>
    <property type="match status" value="1"/>
</dbReference>
<dbReference type="AlphaFoldDB" id="A0A540MVY1"/>
<evidence type="ECO:0000313" key="10">
    <source>
        <dbReference type="Proteomes" id="UP000315295"/>
    </source>
</evidence>
<evidence type="ECO:0000256" key="3">
    <source>
        <dbReference type="ARBA" id="ARBA00022679"/>
    </source>
</evidence>
<gene>
    <name evidence="9" type="ORF">C1H46_011467</name>
</gene>
<evidence type="ECO:0000256" key="5">
    <source>
        <dbReference type="ARBA" id="ARBA00022777"/>
    </source>
</evidence>
<keyword evidence="6" id="KW-0067">ATP-binding</keyword>
<keyword evidence="5" id="KW-0418">Kinase</keyword>
<evidence type="ECO:0000256" key="2">
    <source>
        <dbReference type="ARBA" id="ARBA00022527"/>
    </source>
</evidence>
<reference evidence="9 10" key="1">
    <citation type="journal article" date="2019" name="G3 (Bethesda)">
        <title>Sequencing of a Wild Apple (Malus baccata) Genome Unravels the Differences Between Cultivated and Wild Apple Species Regarding Disease Resistance and Cold Tolerance.</title>
        <authorList>
            <person name="Chen X."/>
        </authorList>
    </citation>
    <scope>NUCLEOTIDE SEQUENCE [LARGE SCALE GENOMIC DNA]</scope>
    <source>
        <strain evidence="10">cv. Shandingzi</strain>
        <tissue evidence="9">Leaves</tissue>
    </source>
</reference>
<proteinExistence type="predicted"/>
<name>A0A540MVY1_MALBA</name>
<dbReference type="GO" id="GO:0004674">
    <property type="term" value="F:protein serine/threonine kinase activity"/>
    <property type="evidence" value="ECO:0007669"/>
    <property type="project" value="UniProtKB-KW"/>
</dbReference>
<evidence type="ECO:0000313" key="9">
    <source>
        <dbReference type="EMBL" id="TQE02909.1"/>
    </source>
</evidence>
<protein>
    <recommendedName>
        <fullName evidence="1">non-specific serine/threonine protein kinase</fullName>
        <ecNumber evidence="1">2.7.11.1</ecNumber>
    </recommendedName>
</protein>
<evidence type="ECO:0000256" key="1">
    <source>
        <dbReference type="ARBA" id="ARBA00012513"/>
    </source>
</evidence>
<evidence type="ECO:0000256" key="8">
    <source>
        <dbReference type="ARBA" id="ARBA00048679"/>
    </source>
</evidence>
<evidence type="ECO:0000256" key="7">
    <source>
        <dbReference type="ARBA" id="ARBA00047899"/>
    </source>
</evidence>
<keyword evidence="4" id="KW-0547">Nucleotide-binding</keyword>
<organism evidence="9 10">
    <name type="scientific">Malus baccata</name>
    <name type="common">Siberian crab apple</name>
    <name type="synonym">Pyrus baccata</name>
    <dbReference type="NCBI Taxonomy" id="106549"/>
    <lineage>
        <taxon>Eukaryota</taxon>
        <taxon>Viridiplantae</taxon>
        <taxon>Streptophyta</taxon>
        <taxon>Embryophyta</taxon>
        <taxon>Tracheophyta</taxon>
        <taxon>Spermatophyta</taxon>
        <taxon>Magnoliopsida</taxon>
        <taxon>eudicotyledons</taxon>
        <taxon>Gunneridae</taxon>
        <taxon>Pentapetalae</taxon>
        <taxon>rosids</taxon>
        <taxon>fabids</taxon>
        <taxon>Rosales</taxon>
        <taxon>Rosaceae</taxon>
        <taxon>Amygdaloideae</taxon>
        <taxon>Maleae</taxon>
        <taxon>Malus</taxon>
    </lineage>
</organism>
<keyword evidence="3" id="KW-0808">Transferase</keyword>
<keyword evidence="10" id="KW-1185">Reference proteome</keyword>
<accession>A0A540MVY1</accession>
<comment type="catalytic activity">
    <reaction evidence="7">
        <text>L-threonyl-[protein] + ATP = O-phospho-L-threonyl-[protein] + ADP + H(+)</text>
        <dbReference type="Rhea" id="RHEA:46608"/>
        <dbReference type="Rhea" id="RHEA-COMP:11060"/>
        <dbReference type="Rhea" id="RHEA-COMP:11605"/>
        <dbReference type="ChEBI" id="CHEBI:15378"/>
        <dbReference type="ChEBI" id="CHEBI:30013"/>
        <dbReference type="ChEBI" id="CHEBI:30616"/>
        <dbReference type="ChEBI" id="CHEBI:61977"/>
        <dbReference type="ChEBI" id="CHEBI:456216"/>
        <dbReference type="EC" id="2.7.11.1"/>
    </reaction>
</comment>
<dbReference type="EC" id="2.7.11.1" evidence="1"/>
<dbReference type="InterPro" id="IPR011009">
    <property type="entry name" value="Kinase-like_dom_sf"/>
</dbReference>
<evidence type="ECO:0000256" key="6">
    <source>
        <dbReference type="ARBA" id="ARBA00022840"/>
    </source>
</evidence>
<sequence length="92" mass="10706">MDKASLASRKKLLRAQLEREILQSLDHPFLPTLYTHFETEKVSCLVMEFYPGGDLHALRQKQPGKHFPEHAAKCDANRWLQTLKRKLPIHSD</sequence>
<dbReference type="STRING" id="106549.A0A540MVY1"/>
<evidence type="ECO:0000256" key="4">
    <source>
        <dbReference type="ARBA" id="ARBA00022741"/>
    </source>
</evidence>